<organism evidence="16 17">
    <name type="scientific">Effrenium voratum</name>
    <dbReference type="NCBI Taxonomy" id="2562239"/>
    <lineage>
        <taxon>Eukaryota</taxon>
        <taxon>Sar</taxon>
        <taxon>Alveolata</taxon>
        <taxon>Dinophyceae</taxon>
        <taxon>Suessiales</taxon>
        <taxon>Symbiodiniaceae</taxon>
        <taxon>Effrenium</taxon>
    </lineage>
</organism>
<dbReference type="GO" id="GO:0001508">
    <property type="term" value="P:action potential"/>
    <property type="evidence" value="ECO:0007669"/>
    <property type="project" value="TreeGrafter"/>
</dbReference>
<name>A0AA36IHU9_9DINO</name>
<keyword evidence="11 14" id="KW-0472">Membrane</keyword>
<protein>
    <recommendedName>
        <fullName evidence="15">EF-hand domain-containing protein</fullName>
    </recommendedName>
</protein>
<dbReference type="InterPro" id="IPR018247">
    <property type="entry name" value="EF_Hand_1_Ca_BS"/>
</dbReference>
<keyword evidence="5" id="KW-0631">Potassium channel</keyword>
<dbReference type="PANTHER" id="PTHR11537:SF254">
    <property type="entry name" value="POTASSIUM VOLTAGE-GATED CHANNEL PROTEIN SHAB"/>
    <property type="match status" value="1"/>
</dbReference>
<proteinExistence type="predicted"/>
<dbReference type="Pfam" id="PF00520">
    <property type="entry name" value="Ion_trans"/>
    <property type="match status" value="1"/>
</dbReference>
<evidence type="ECO:0000256" key="5">
    <source>
        <dbReference type="ARBA" id="ARBA00022826"/>
    </source>
</evidence>
<keyword evidence="2" id="KW-0813">Transport</keyword>
<evidence type="ECO:0000259" key="15">
    <source>
        <dbReference type="PROSITE" id="PS50222"/>
    </source>
</evidence>
<feature type="domain" description="EF-hand" evidence="15">
    <location>
        <begin position="429"/>
        <end position="464"/>
    </location>
</feature>
<dbReference type="SUPFAM" id="SSF47473">
    <property type="entry name" value="EF-hand"/>
    <property type="match status" value="1"/>
</dbReference>
<feature type="region of interest" description="Disordered" evidence="13">
    <location>
        <begin position="532"/>
        <end position="551"/>
    </location>
</feature>
<dbReference type="PRINTS" id="PR00169">
    <property type="entry name" value="KCHANNEL"/>
</dbReference>
<keyword evidence="4 14" id="KW-0812">Transmembrane</keyword>
<dbReference type="PROSITE" id="PS00018">
    <property type="entry name" value="EF_HAND_1"/>
    <property type="match status" value="1"/>
</dbReference>
<evidence type="ECO:0000256" key="1">
    <source>
        <dbReference type="ARBA" id="ARBA00004141"/>
    </source>
</evidence>
<feature type="transmembrane region" description="Helical" evidence="14">
    <location>
        <begin position="325"/>
        <end position="343"/>
    </location>
</feature>
<evidence type="ECO:0000256" key="14">
    <source>
        <dbReference type="SAM" id="Phobius"/>
    </source>
</evidence>
<sequence>MADCFFSQGGEEEMPLEEPLEDLLVMDEKVELLEDVAMWVNEARQLPEMKQVYDEPCALSGLDGKLDEISLKIDALAEVVRGRLPTNFHFLNEAAKNSPTSPEGVYETPEPLTSPPSAAEVTRMGGVARRRQMDVRRLDLQVAWHNHAKEALLSLPSEELLEEAKPFLKLVRHNRCDALWELLDDPSSSRWAWATSGLLKLMVVVSVIISLLQSAEEVGVLPWTLALEIGFDAIFLLEFLCRIVSAPSKNRYFIDPLNWADVLSAFGLPVRVFLVFNGGSLTRAYEVSMMLFLPIIRFLKLLRYFESFRLLIDAGKNSMEALPLLSYFMAIITLVAATAFYLAEDETNIPTLHHAMWLAIVTMTTVGYGDFYPRSLGGYISASALTFVSVLFLALPVGIIGHEFTSCWQMRKQVLLKNRIRKCLLKWGYNAEDLRVLIEYVDADKDGNLTLGEFIELIRQMRIGIPAEGAIDLFMLFDHDLNGHIDYSEFLRQIFPEEYVKEKQMQERESMRKTGYRVSCALIALGDKERSMTLSRTSLGTEADEAENGSS</sequence>
<dbReference type="InterPro" id="IPR002048">
    <property type="entry name" value="EF_hand_dom"/>
</dbReference>
<dbReference type="GO" id="GO:0005249">
    <property type="term" value="F:voltage-gated potassium channel activity"/>
    <property type="evidence" value="ECO:0007669"/>
    <property type="project" value="InterPro"/>
</dbReference>
<keyword evidence="10" id="KW-0406">Ion transport</keyword>
<keyword evidence="12" id="KW-0407">Ion channel</keyword>
<evidence type="ECO:0000256" key="2">
    <source>
        <dbReference type="ARBA" id="ARBA00022448"/>
    </source>
</evidence>
<comment type="subcellular location">
    <subcellularLocation>
        <location evidence="1">Membrane</location>
        <topology evidence="1">Multi-pass membrane protein</topology>
    </subcellularLocation>
</comment>
<evidence type="ECO:0000313" key="17">
    <source>
        <dbReference type="Proteomes" id="UP001178507"/>
    </source>
</evidence>
<feature type="region of interest" description="Disordered" evidence="13">
    <location>
        <begin position="98"/>
        <end position="119"/>
    </location>
</feature>
<dbReference type="Gene3D" id="1.10.287.70">
    <property type="match status" value="1"/>
</dbReference>
<reference evidence="16" key="1">
    <citation type="submission" date="2023-08" db="EMBL/GenBank/DDBJ databases">
        <authorList>
            <person name="Chen Y."/>
            <person name="Shah S."/>
            <person name="Dougan E. K."/>
            <person name="Thang M."/>
            <person name="Chan C."/>
        </authorList>
    </citation>
    <scope>NUCLEOTIDE SEQUENCE</scope>
</reference>
<dbReference type="Gene3D" id="1.20.120.350">
    <property type="entry name" value="Voltage-gated potassium channels. Chain C"/>
    <property type="match status" value="1"/>
</dbReference>
<comment type="caution">
    <text evidence="16">The sequence shown here is derived from an EMBL/GenBank/DDBJ whole genome shotgun (WGS) entry which is preliminary data.</text>
</comment>
<gene>
    <name evidence="16" type="ORF">EVOR1521_LOCUS13154</name>
</gene>
<evidence type="ECO:0000256" key="4">
    <source>
        <dbReference type="ARBA" id="ARBA00022692"/>
    </source>
</evidence>
<dbReference type="CDD" id="cd00051">
    <property type="entry name" value="EFh"/>
    <property type="match status" value="1"/>
</dbReference>
<dbReference type="Proteomes" id="UP001178507">
    <property type="component" value="Unassembled WGS sequence"/>
</dbReference>
<accession>A0AA36IHU9</accession>
<evidence type="ECO:0000313" key="16">
    <source>
        <dbReference type="EMBL" id="CAJ1386994.1"/>
    </source>
</evidence>
<dbReference type="InterPro" id="IPR011992">
    <property type="entry name" value="EF-hand-dom_pair"/>
</dbReference>
<feature type="transmembrane region" description="Helical" evidence="14">
    <location>
        <begin position="379"/>
        <end position="401"/>
    </location>
</feature>
<evidence type="ECO:0000256" key="7">
    <source>
        <dbReference type="ARBA" id="ARBA00022882"/>
    </source>
</evidence>
<dbReference type="PANTHER" id="PTHR11537">
    <property type="entry name" value="VOLTAGE-GATED POTASSIUM CHANNEL"/>
    <property type="match status" value="1"/>
</dbReference>
<keyword evidence="3" id="KW-0633">Potassium transport</keyword>
<keyword evidence="9 14" id="KW-1133">Transmembrane helix</keyword>
<keyword evidence="6" id="KW-0106">Calcium</keyword>
<dbReference type="EMBL" id="CAUJNA010001446">
    <property type="protein sequence ID" value="CAJ1386994.1"/>
    <property type="molecule type" value="Genomic_DNA"/>
</dbReference>
<dbReference type="SUPFAM" id="SSF81324">
    <property type="entry name" value="Voltage-gated potassium channels"/>
    <property type="match status" value="1"/>
</dbReference>
<evidence type="ECO:0000256" key="10">
    <source>
        <dbReference type="ARBA" id="ARBA00023065"/>
    </source>
</evidence>
<evidence type="ECO:0000256" key="13">
    <source>
        <dbReference type="SAM" id="MobiDB-lite"/>
    </source>
</evidence>
<dbReference type="GO" id="GO:0008076">
    <property type="term" value="C:voltage-gated potassium channel complex"/>
    <property type="evidence" value="ECO:0007669"/>
    <property type="project" value="InterPro"/>
</dbReference>
<evidence type="ECO:0000256" key="9">
    <source>
        <dbReference type="ARBA" id="ARBA00022989"/>
    </source>
</evidence>
<keyword evidence="8" id="KW-0630">Potassium</keyword>
<evidence type="ECO:0000256" key="12">
    <source>
        <dbReference type="ARBA" id="ARBA00023303"/>
    </source>
</evidence>
<feature type="transmembrane region" description="Helical" evidence="14">
    <location>
        <begin position="355"/>
        <end position="373"/>
    </location>
</feature>
<evidence type="ECO:0000256" key="6">
    <source>
        <dbReference type="ARBA" id="ARBA00022837"/>
    </source>
</evidence>
<keyword evidence="7" id="KW-0851">Voltage-gated channel</keyword>
<dbReference type="GO" id="GO:0005509">
    <property type="term" value="F:calcium ion binding"/>
    <property type="evidence" value="ECO:0007669"/>
    <property type="project" value="InterPro"/>
</dbReference>
<keyword evidence="17" id="KW-1185">Reference proteome</keyword>
<dbReference type="InterPro" id="IPR028325">
    <property type="entry name" value="VG_K_chnl"/>
</dbReference>
<evidence type="ECO:0000256" key="8">
    <source>
        <dbReference type="ARBA" id="ARBA00022958"/>
    </source>
</evidence>
<dbReference type="PROSITE" id="PS50222">
    <property type="entry name" value="EF_HAND_2"/>
    <property type="match status" value="1"/>
</dbReference>
<dbReference type="AlphaFoldDB" id="A0AA36IHU9"/>
<dbReference type="InterPro" id="IPR005821">
    <property type="entry name" value="Ion_trans_dom"/>
</dbReference>
<dbReference type="Gene3D" id="1.10.238.10">
    <property type="entry name" value="EF-hand"/>
    <property type="match status" value="1"/>
</dbReference>
<evidence type="ECO:0000256" key="3">
    <source>
        <dbReference type="ARBA" id="ARBA00022538"/>
    </source>
</evidence>
<dbReference type="InterPro" id="IPR027359">
    <property type="entry name" value="Volt_channel_dom_sf"/>
</dbReference>
<feature type="compositionally biased region" description="Acidic residues" evidence="13">
    <location>
        <begin position="542"/>
        <end position="551"/>
    </location>
</feature>
<evidence type="ECO:0000256" key="11">
    <source>
        <dbReference type="ARBA" id="ARBA00023136"/>
    </source>
</evidence>